<keyword evidence="3" id="KW-1185">Reference proteome</keyword>
<proteinExistence type="predicted"/>
<keyword evidence="1" id="KW-0732">Signal</keyword>
<dbReference type="Proteomes" id="UP001163726">
    <property type="component" value="Plasmid pCadTS8_2"/>
</dbReference>
<dbReference type="Pfam" id="PF07273">
    <property type="entry name" value="DUF1439"/>
    <property type="match status" value="1"/>
</dbReference>
<keyword evidence="2" id="KW-0614">Plasmid</keyword>
<gene>
    <name evidence="2" type="ORF">OLW01_16245</name>
</gene>
<evidence type="ECO:0000313" key="2">
    <source>
        <dbReference type="EMBL" id="WAJ72290.1"/>
    </source>
</evidence>
<dbReference type="RefSeq" id="WP_268077005.1">
    <property type="nucleotide sequence ID" value="NZ_CP109967.1"/>
</dbReference>
<feature type="signal peptide" evidence="1">
    <location>
        <begin position="1"/>
        <end position="19"/>
    </location>
</feature>
<protein>
    <submittedName>
        <fullName evidence="2">DUF1439 domain-containing protein</fullName>
    </submittedName>
</protein>
<dbReference type="Gene3D" id="3.15.10.40">
    <property type="entry name" value="Uncharacterised protein PF07273, DUF1439"/>
    <property type="match status" value="1"/>
</dbReference>
<geneLocation type="plasmid" evidence="2 3">
    <name>pCadTS8_2</name>
</geneLocation>
<accession>A0ABY7ARX4</accession>
<evidence type="ECO:0000313" key="3">
    <source>
        <dbReference type="Proteomes" id="UP001163726"/>
    </source>
</evidence>
<feature type="chain" id="PRO_5047234133" evidence="1">
    <location>
        <begin position="20"/>
        <end position="173"/>
    </location>
</feature>
<reference evidence="2" key="1">
    <citation type="submission" date="2022-10" db="EMBL/GenBank/DDBJ databases">
        <title>Catenovulum adriacola sp. nov. isolated in the Harbour of Susak.</title>
        <authorList>
            <person name="Schoch T."/>
            <person name="Reich S.J."/>
            <person name="Stoeferle S."/>
            <person name="Flaiz M."/>
            <person name="Kazda M."/>
            <person name="Riedel C.U."/>
            <person name="Duerre P."/>
        </authorList>
    </citation>
    <scope>NUCLEOTIDE SEQUENCE</scope>
    <source>
        <strain evidence="2">TS8</strain>
        <plasmid evidence="2">pCadTS8_2</plasmid>
    </source>
</reference>
<evidence type="ECO:0000256" key="1">
    <source>
        <dbReference type="SAM" id="SignalP"/>
    </source>
</evidence>
<name>A0ABY7ARX4_9ALTE</name>
<sequence length="173" mass="19090">MKTSIIGLSLMFLSLPTWAFSVVISQDELQAKVAELMPLEKRNFLISLVFSKPQVDLAVGNNQIGISCQLDALALGTLEGSGSTKIVGDLSYHAETGEFFFKNLKISTLKIKNLPEEYLPQVTQAIETMLQNALATYPVYRLDENDAKQQLAKSMIQSIEIKNQLLVIELGGI</sequence>
<dbReference type="InterPro" id="IPR010835">
    <property type="entry name" value="DUF1439"/>
</dbReference>
<organism evidence="2 3">
    <name type="scientific">Catenovulum adriaticum</name>
    <dbReference type="NCBI Taxonomy" id="2984846"/>
    <lineage>
        <taxon>Bacteria</taxon>
        <taxon>Pseudomonadati</taxon>
        <taxon>Pseudomonadota</taxon>
        <taxon>Gammaproteobacteria</taxon>
        <taxon>Alteromonadales</taxon>
        <taxon>Alteromonadaceae</taxon>
        <taxon>Catenovulum</taxon>
    </lineage>
</organism>
<dbReference type="EMBL" id="CP109967">
    <property type="protein sequence ID" value="WAJ72290.1"/>
    <property type="molecule type" value="Genomic_DNA"/>
</dbReference>